<evidence type="ECO:0000259" key="6">
    <source>
        <dbReference type="Pfam" id="PF01625"/>
    </source>
</evidence>
<reference evidence="8" key="1">
    <citation type="journal article" date="2019" name="Int. J. Syst. Evol. Microbiol.">
        <title>The Global Catalogue of Microorganisms (GCM) 10K type strain sequencing project: providing services to taxonomists for standard genome sequencing and annotation.</title>
        <authorList>
            <consortium name="The Broad Institute Genomics Platform"/>
            <consortium name="The Broad Institute Genome Sequencing Center for Infectious Disease"/>
            <person name="Wu L."/>
            <person name="Ma J."/>
        </authorList>
    </citation>
    <scope>NUCLEOTIDE SEQUENCE [LARGE SCALE GENOMIC DNA]</scope>
    <source>
        <strain evidence="8">CGMCC 1.12989</strain>
    </source>
</reference>
<keyword evidence="5" id="KW-0732">Signal</keyword>
<feature type="active site" evidence="4">
    <location>
        <position position="52"/>
    </location>
</feature>
<dbReference type="InterPro" id="IPR002569">
    <property type="entry name" value="Met_Sox_Rdtase_MsrA_dom"/>
</dbReference>
<evidence type="ECO:0000256" key="2">
    <source>
        <dbReference type="ARBA" id="ARBA00047806"/>
    </source>
</evidence>
<dbReference type="PANTHER" id="PTHR43774">
    <property type="entry name" value="PEPTIDE METHIONINE SULFOXIDE REDUCTASE"/>
    <property type="match status" value="1"/>
</dbReference>
<dbReference type="PROSITE" id="PS51257">
    <property type="entry name" value="PROKAR_LIPOPROTEIN"/>
    <property type="match status" value="1"/>
</dbReference>
<dbReference type="PANTHER" id="PTHR43774:SF1">
    <property type="entry name" value="PEPTIDE METHIONINE SULFOXIDE REDUCTASE MSRA 2"/>
    <property type="match status" value="1"/>
</dbReference>
<dbReference type="RefSeq" id="WP_379537289.1">
    <property type="nucleotide sequence ID" value="NZ_JBHSDR010000003.1"/>
</dbReference>
<dbReference type="EC" id="1.8.4.11" evidence="4"/>
<comment type="caution">
    <text evidence="7">The sequence shown here is derived from an EMBL/GenBank/DDBJ whole genome shotgun (WGS) entry which is preliminary data.</text>
</comment>
<feature type="signal peptide" evidence="5">
    <location>
        <begin position="1"/>
        <end position="24"/>
    </location>
</feature>
<accession>A0ABV8RK62</accession>
<comment type="catalytic activity">
    <reaction evidence="2 4">
        <text>L-methionyl-[protein] + [thioredoxin]-disulfide + H2O = L-methionyl-(S)-S-oxide-[protein] + [thioredoxin]-dithiol</text>
        <dbReference type="Rhea" id="RHEA:14217"/>
        <dbReference type="Rhea" id="RHEA-COMP:10698"/>
        <dbReference type="Rhea" id="RHEA-COMP:10700"/>
        <dbReference type="Rhea" id="RHEA-COMP:12313"/>
        <dbReference type="Rhea" id="RHEA-COMP:12315"/>
        <dbReference type="ChEBI" id="CHEBI:15377"/>
        <dbReference type="ChEBI" id="CHEBI:16044"/>
        <dbReference type="ChEBI" id="CHEBI:29950"/>
        <dbReference type="ChEBI" id="CHEBI:44120"/>
        <dbReference type="ChEBI" id="CHEBI:50058"/>
        <dbReference type="EC" id="1.8.4.11"/>
    </reaction>
</comment>
<evidence type="ECO:0000313" key="8">
    <source>
        <dbReference type="Proteomes" id="UP001595828"/>
    </source>
</evidence>
<comment type="similarity">
    <text evidence="4">Belongs to the MsrA Met sulfoxide reductase family.</text>
</comment>
<dbReference type="SUPFAM" id="SSF55068">
    <property type="entry name" value="Peptide methionine sulfoxide reductase"/>
    <property type="match status" value="1"/>
</dbReference>
<dbReference type="Pfam" id="PF01625">
    <property type="entry name" value="PMSR"/>
    <property type="match status" value="1"/>
</dbReference>
<protein>
    <recommendedName>
        <fullName evidence="4">Peptide methionine sulfoxide reductase MsrA</fullName>
        <shortName evidence="4">Protein-methionine-S-oxide reductase</shortName>
        <ecNumber evidence="4">1.8.4.11</ecNumber>
    </recommendedName>
    <alternativeName>
        <fullName evidence="4">Peptide-methionine (S)-S-oxide reductase</fullName>
        <shortName evidence="4">Peptide Met(O) reductase</shortName>
    </alternativeName>
</protein>
<keyword evidence="8" id="KW-1185">Reference proteome</keyword>
<feature type="domain" description="Peptide methionine sulphoxide reductase MsrA" evidence="6">
    <location>
        <begin position="45"/>
        <end position="195"/>
    </location>
</feature>
<dbReference type="NCBIfam" id="TIGR00401">
    <property type="entry name" value="msrA"/>
    <property type="match status" value="1"/>
</dbReference>
<dbReference type="Gene3D" id="3.30.1060.10">
    <property type="entry name" value="Peptide methionine sulphoxide reductase MsrA"/>
    <property type="match status" value="1"/>
</dbReference>
<evidence type="ECO:0000256" key="4">
    <source>
        <dbReference type="HAMAP-Rule" id="MF_01401"/>
    </source>
</evidence>
<evidence type="ECO:0000256" key="1">
    <source>
        <dbReference type="ARBA" id="ARBA00023002"/>
    </source>
</evidence>
<evidence type="ECO:0000256" key="5">
    <source>
        <dbReference type="SAM" id="SignalP"/>
    </source>
</evidence>
<proteinExistence type="inferred from homology"/>
<feature type="chain" id="PRO_5046516887" description="Peptide methionine sulfoxide reductase MsrA" evidence="5">
    <location>
        <begin position="25"/>
        <end position="224"/>
    </location>
</feature>
<comment type="catalytic activity">
    <reaction evidence="3 4">
        <text>[thioredoxin]-disulfide + L-methionine + H2O = L-methionine (S)-S-oxide + [thioredoxin]-dithiol</text>
        <dbReference type="Rhea" id="RHEA:19993"/>
        <dbReference type="Rhea" id="RHEA-COMP:10698"/>
        <dbReference type="Rhea" id="RHEA-COMP:10700"/>
        <dbReference type="ChEBI" id="CHEBI:15377"/>
        <dbReference type="ChEBI" id="CHEBI:29950"/>
        <dbReference type="ChEBI" id="CHEBI:50058"/>
        <dbReference type="ChEBI" id="CHEBI:57844"/>
        <dbReference type="ChEBI" id="CHEBI:58772"/>
        <dbReference type="EC" id="1.8.4.11"/>
    </reaction>
</comment>
<gene>
    <name evidence="4 7" type="primary">msrA</name>
    <name evidence="7" type="ORF">ACFO0A_01910</name>
</gene>
<dbReference type="GO" id="GO:0008113">
    <property type="term" value="F:peptide-methionine (S)-S-oxide reductase activity"/>
    <property type="evidence" value="ECO:0007669"/>
    <property type="project" value="UniProtKB-EC"/>
</dbReference>
<dbReference type="HAMAP" id="MF_01401">
    <property type="entry name" value="MsrA"/>
    <property type="match status" value="1"/>
</dbReference>
<evidence type="ECO:0000256" key="3">
    <source>
        <dbReference type="ARBA" id="ARBA00048782"/>
    </source>
</evidence>
<dbReference type="EMBL" id="JBHSDR010000003">
    <property type="protein sequence ID" value="MFC4293807.1"/>
    <property type="molecule type" value="Genomic_DNA"/>
</dbReference>
<dbReference type="Proteomes" id="UP001595828">
    <property type="component" value="Unassembled WGS sequence"/>
</dbReference>
<name>A0ABV8RK62_9SPHN</name>
<evidence type="ECO:0000313" key="7">
    <source>
        <dbReference type="EMBL" id="MFC4293807.1"/>
    </source>
</evidence>
<dbReference type="InterPro" id="IPR036509">
    <property type="entry name" value="Met_Sox_Rdtase_MsrA_sf"/>
</dbReference>
<organism evidence="7 8">
    <name type="scientific">Novosphingobium tardum</name>
    <dbReference type="NCBI Taxonomy" id="1538021"/>
    <lineage>
        <taxon>Bacteria</taxon>
        <taxon>Pseudomonadati</taxon>
        <taxon>Pseudomonadota</taxon>
        <taxon>Alphaproteobacteria</taxon>
        <taxon>Sphingomonadales</taxon>
        <taxon>Sphingomonadaceae</taxon>
        <taxon>Novosphingobium</taxon>
    </lineage>
</organism>
<keyword evidence="1 4" id="KW-0560">Oxidoreductase</keyword>
<comment type="function">
    <text evidence="4">Has an important function as a repair enzyme for proteins that have been inactivated by oxidation. Catalyzes the reversible oxidation-reduction of methionine sulfoxide in proteins to methionine.</text>
</comment>
<sequence length="224" mass="23810">MKALGVAVAGAAVLVAACTSPAQAEGVVAAPAARVVSAEGKGPRTAIFAGGCFWGVEGVFSHVRGVTSAVSGYAGGNATTASYDRVSGGDTGHAEAVRVTYDPAQVRYDQLLRIFFSVVTDPTQLNRQGPDTGTQYRNALMPMNAEQARVASAYLAQLKAAKLWNRPIVTRIEPARGFYPAEAHHQDFMQNNPTYPYIVHWDAPKVAALKRLYPAVYKPAFTPG</sequence>